<organism evidence="2 3">
    <name type="scientific">Candidatus Uhrbacteria bacterium CG10_big_fil_rev_8_21_14_0_10_48_11</name>
    <dbReference type="NCBI Taxonomy" id="1975037"/>
    <lineage>
        <taxon>Bacteria</taxon>
        <taxon>Candidatus Uhriibacteriota</taxon>
    </lineage>
</organism>
<sequence>MRDTENVNPVLNDSWFRWAQFWITNHSRFRLMVIGIVVAVEAVVLLYSGYQLLNLYVFSRVADQQVLYALSTSVDTANWHRIISPHPISTSTGTVLAGSGRNGKYDALVKFFNPNPNWVAWVTYQVGDGSNGSDTVLVLNNEERFAVSVGAATSPSANLPIRINNIKWQRLHIPDAFNALKPHFVVSGVSFTSGRGVDSAGLSLPGQVSFTVANESANGFWSTGFTVVLLQGSRAVAAQALALDQLKAGEQRPVTINLYNTILGVTDVLVVPNVDIVNADNFMRGQADQIRF</sequence>
<dbReference type="Proteomes" id="UP000231152">
    <property type="component" value="Unassembled WGS sequence"/>
</dbReference>
<comment type="caution">
    <text evidence="2">The sequence shown here is derived from an EMBL/GenBank/DDBJ whole genome shotgun (WGS) entry which is preliminary data.</text>
</comment>
<keyword evidence="1" id="KW-0472">Membrane</keyword>
<name>A0A2M8LDV4_9BACT</name>
<protein>
    <submittedName>
        <fullName evidence="2">Uncharacterized protein</fullName>
    </submittedName>
</protein>
<evidence type="ECO:0000313" key="2">
    <source>
        <dbReference type="EMBL" id="PJE75637.1"/>
    </source>
</evidence>
<accession>A0A2M8LDV4</accession>
<reference evidence="2 3" key="1">
    <citation type="submission" date="2017-09" db="EMBL/GenBank/DDBJ databases">
        <title>Depth-based differentiation of microbial function through sediment-hosted aquifers and enrichment of novel symbionts in the deep terrestrial subsurface.</title>
        <authorList>
            <person name="Probst A.J."/>
            <person name="Ladd B."/>
            <person name="Jarett J.K."/>
            <person name="Geller-Mcgrath D.E."/>
            <person name="Sieber C.M."/>
            <person name="Emerson J.B."/>
            <person name="Anantharaman K."/>
            <person name="Thomas B.C."/>
            <person name="Malmstrom R."/>
            <person name="Stieglmeier M."/>
            <person name="Klingl A."/>
            <person name="Woyke T."/>
            <person name="Ryan C.M."/>
            <person name="Banfield J.F."/>
        </authorList>
    </citation>
    <scope>NUCLEOTIDE SEQUENCE [LARGE SCALE GENOMIC DNA]</scope>
    <source>
        <strain evidence="2">CG10_big_fil_rev_8_21_14_0_10_48_11</strain>
    </source>
</reference>
<keyword evidence="1" id="KW-0812">Transmembrane</keyword>
<evidence type="ECO:0000256" key="1">
    <source>
        <dbReference type="SAM" id="Phobius"/>
    </source>
</evidence>
<dbReference type="AlphaFoldDB" id="A0A2M8LDV4"/>
<proteinExistence type="predicted"/>
<evidence type="ECO:0000313" key="3">
    <source>
        <dbReference type="Proteomes" id="UP000231152"/>
    </source>
</evidence>
<dbReference type="EMBL" id="PFET01000012">
    <property type="protein sequence ID" value="PJE75637.1"/>
    <property type="molecule type" value="Genomic_DNA"/>
</dbReference>
<gene>
    <name evidence="2" type="ORF">COV04_03500</name>
</gene>
<keyword evidence="1" id="KW-1133">Transmembrane helix</keyword>
<feature type="transmembrane region" description="Helical" evidence="1">
    <location>
        <begin position="31"/>
        <end position="50"/>
    </location>
</feature>